<feature type="domain" description="Potassium channel" evidence="10">
    <location>
        <begin position="183"/>
        <end position="266"/>
    </location>
</feature>
<feature type="transmembrane region" description="Helical" evidence="9">
    <location>
        <begin position="177"/>
        <end position="199"/>
    </location>
</feature>
<evidence type="ECO:0000313" key="12">
    <source>
        <dbReference type="Proteomes" id="UP000708208"/>
    </source>
</evidence>
<feature type="region of interest" description="Disordered" evidence="8">
    <location>
        <begin position="664"/>
        <end position="736"/>
    </location>
</feature>
<dbReference type="GO" id="GO:0015271">
    <property type="term" value="F:outward rectifier potassium channel activity"/>
    <property type="evidence" value="ECO:0007669"/>
    <property type="project" value="TreeGrafter"/>
</dbReference>
<keyword evidence="4 9" id="KW-1133">Transmembrane helix</keyword>
<comment type="subcellular location">
    <subcellularLocation>
        <location evidence="1">Membrane</location>
        <topology evidence="1">Multi-pass membrane protein</topology>
    </subcellularLocation>
</comment>
<sequence>MTPLQWTLLCGFFTIYLLFGGTIFMVLEQHTEILNREELSTLRQDVQEILLRLDRDFYHNDTTPEVLDALRSAKEGVINRISAACGGTNFMDSSQSEVIKWNYYNSVFFAFTIVTTIGYGHLSPSTDWSRVFVIFYALIGIPINGILLQGLGEYFSKKLVNAHKKSKEKRYESKLTLTFDIIFYLIPGLVVFIIFPAGLFTLIENWTYMDSLYYAFVSLTTIGFGDYVAGMGDGHNVWLWLYKACIIVWILFGLGYLMMILGFITKGMTHKKVRIVIENRLNNFKTTKDKLSKDVEYMRRVINELYMMKIKPVFPEEDENEETNQYLKNIDKERTRSQPCLSQYQRNIRSLTHTPLGVRRAGKIQPNGKLEPGSLGRTLSETDLDLIDKHKTFEDAINKCVLPDELLAAVLNVLSQNVVQDVLEAVDELNEIEELEDEPIDAKNTVAIRKNDPEIGSGAPWILGMVSESDEEILITSADRDLEDDSLTNTLEEVVIHTNDDPTKPPSQNLIEKVNTVIRKISSGTRTPSEGPSRKVSRNESDRKRKKSGLDSTPASRKVSQNDPPDRRYLNSYDPHHSLGTSDWHHSHGQGHSSGRNSGTASPRLERSSELRRSGHYHPHHHLHHHPHPRKISEESNSSPRPLTVETTSLADFLRALDTVHHKLKHADPEKTGESDDETGDKSGSSPTIPKGRRRKVGVFNPGFSFVNHAFNPDSDETTVSPSTSGADSNKNETKA</sequence>
<keyword evidence="5" id="KW-0406">Ion transport</keyword>
<feature type="transmembrane region" description="Helical" evidence="9">
    <location>
        <begin position="101"/>
        <end position="122"/>
    </location>
</feature>
<evidence type="ECO:0000313" key="11">
    <source>
        <dbReference type="EMBL" id="CAG7832242.1"/>
    </source>
</evidence>
<feature type="region of interest" description="Disordered" evidence="8">
    <location>
        <begin position="519"/>
        <end position="643"/>
    </location>
</feature>
<evidence type="ECO:0000256" key="3">
    <source>
        <dbReference type="ARBA" id="ARBA00022692"/>
    </source>
</evidence>
<feature type="compositionally biased region" description="Low complexity" evidence="8">
    <location>
        <begin position="590"/>
        <end position="603"/>
    </location>
</feature>
<dbReference type="AlphaFoldDB" id="A0A8J2PXT9"/>
<evidence type="ECO:0000256" key="1">
    <source>
        <dbReference type="ARBA" id="ARBA00004141"/>
    </source>
</evidence>
<feature type="compositionally biased region" description="Polar residues" evidence="8">
    <location>
        <begin position="550"/>
        <end position="563"/>
    </location>
</feature>
<evidence type="ECO:0000256" key="5">
    <source>
        <dbReference type="ARBA" id="ARBA00023065"/>
    </source>
</evidence>
<evidence type="ECO:0000256" key="4">
    <source>
        <dbReference type="ARBA" id="ARBA00022989"/>
    </source>
</evidence>
<evidence type="ECO:0000256" key="8">
    <source>
        <dbReference type="SAM" id="MobiDB-lite"/>
    </source>
</evidence>
<dbReference type="OrthoDB" id="297496at2759"/>
<feature type="compositionally biased region" description="Basic residues" evidence="8">
    <location>
        <begin position="614"/>
        <end position="630"/>
    </location>
</feature>
<keyword evidence="2" id="KW-0813">Transport</keyword>
<keyword evidence="7" id="KW-0407">Ion channel</keyword>
<evidence type="ECO:0000256" key="6">
    <source>
        <dbReference type="ARBA" id="ARBA00023136"/>
    </source>
</evidence>
<keyword evidence="6 9" id="KW-0472">Membrane</keyword>
<dbReference type="EMBL" id="CAJVCH010564074">
    <property type="protein sequence ID" value="CAG7832242.1"/>
    <property type="molecule type" value="Genomic_DNA"/>
</dbReference>
<proteinExistence type="predicted"/>
<evidence type="ECO:0000256" key="9">
    <source>
        <dbReference type="SAM" id="Phobius"/>
    </source>
</evidence>
<keyword evidence="12" id="KW-1185">Reference proteome</keyword>
<keyword evidence="3 9" id="KW-0812">Transmembrane</keyword>
<dbReference type="PANTHER" id="PTHR11003">
    <property type="entry name" value="POTASSIUM CHANNEL, SUBFAMILY K"/>
    <property type="match status" value="1"/>
</dbReference>
<feature type="transmembrane region" description="Helical" evidence="9">
    <location>
        <begin position="241"/>
        <end position="264"/>
    </location>
</feature>
<feature type="domain" description="Potassium channel" evidence="10">
    <location>
        <begin position="91"/>
        <end position="156"/>
    </location>
</feature>
<protein>
    <recommendedName>
        <fullName evidence="10">Potassium channel domain-containing protein</fullName>
    </recommendedName>
</protein>
<feature type="transmembrane region" description="Helical" evidence="9">
    <location>
        <begin position="134"/>
        <end position="156"/>
    </location>
</feature>
<dbReference type="PANTHER" id="PTHR11003:SF338">
    <property type="entry name" value="PROTEIN CBG03693"/>
    <property type="match status" value="1"/>
</dbReference>
<evidence type="ECO:0000256" key="2">
    <source>
        <dbReference type="ARBA" id="ARBA00022448"/>
    </source>
</evidence>
<comment type="caution">
    <text evidence="11">The sequence shown here is derived from an EMBL/GenBank/DDBJ whole genome shotgun (WGS) entry which is preliminary data.</text>
</comment>
<feature type="transmembrane region" description="Helical" evidence="9">
    <location>
        <begin position="6"/>
        <end position="27"/>
    </location>
</feature>
<dbReference type="Pfam" id="PF07885">
    <property type="entry name" value="Ion_trans_2"/>
    <property type="match status" value="2"/>
</dbReference>
<gene>
    <name evidence="11" type="ORF">AFUS01_LOCUS41931</name>
</gene>
<feature type="compositionally biased region" description="Basic and acidic residues" evidence="8">
    <location>
        <begin position="664"/>
        <end position="674"/>
    </location>
</feature>
<feature type="compositionally biased region" description="Polar residues" evidence="8">
    <location>
        <begin position="718"/>
        <end position="729"/>
    </location>
</feature>
<dbReference type="GO" id="GO:0005886">
    <property type="term" value="C:plasma membrane"/>
    <property type="evidence" value="ECO:0007669"/>
    <property type="project" value="TreeGrafter"/>
</dbReference>
<organism evidence="11 12">
    <name type="scientific">Allacma fusca</name>
    <dbReference type="NCBI Taxonomy" id="39272"/>
    <lineage>
        <taxon>Eukaryota</taxon>
        <taxon>Metazoa</taxon>
        <taxon>Ecdysozoa</taxon>
        <taxon>Arthropoda</taxon>
        <taxon>Hexapoda</taxon>
        <taxon>Collembola</taxon>
        <taxon>Symphypleona</taxon>
        <taxon>Sminthuridae</taxon>
        <taxon>Allacma</taxon>
    </lineage>
</organism>
<evidence type="ECO:0000256" key="7">
    <source>
        <dbReference type="ARBA" id="ARBA00023303"/>
    </source>
</evidence>
<dbReference type="Proteomes" id="UP000708208">
    <property type="component" value="Unassembled WGS sequence"/>
</dbReference>
<name>A0A8J2PXT9_9HEXA</name>
<reference evidence="11" key="1">
    <citation type="submission" date="2021-06" db="EMBL/GenBank/DDBJ databases">
        <authorList>
            <person name="Hodson N. C."/>
            <person name="Mongue J. A."/>
            <person name="Jaron S. K."/>
        </authorList>
    </citation>
    <scope>NUCLEOTIDE SEQUENCE</scope>
</reference>
<feature type="compositionally biased region" description="Basic and acidic residues" evidence="8">
    <location>
        <begin position="604"/>
        <end position="613"/>
    </location>
</feature>
<feature type="transmembrane region" description="Helical" evidence="9">
    <location>
        <begin position="211"/>
        <end position="229"/>
    </location>
</feature>
<evidence type="ECO:0000259" key="10">
    <source>
        <dbReference type="Pfam" id="PF07885"/>
    </source>
</evidence>
<dbReference type="GO" id="GO:0022841">
    <property type="term" value="F:potassium ion leak channel activity"/>
    <property type="evidence" value="ECO:0007669"/>
    <property type="project" value="TreeGrafter"/>
</dbReference>
<feature type="compositionally biased region" description="Basic and acidic residues" evidence="8">
    <location>
        <begin position="564"/>
        <end position="577"/>
    </location>
</feature>
<dbReference type="InterPro" id="IPR013099">
    <property type="entry name" value="K_chnl_dom"/>
</dbReference>
<accession>A0A8J2PXT9</accession>
<dbReference type="GO" id="GO:0030322">
    <property type="term" value="P:stabilization of membrane potential"/>
    <property type="evidence" value="ECO:0007669"/>
    <property type="project" value="TreeGrafter"/>
</dbReference>
<dbReference type="InterPro" id="IPR003280">
    <property type="entry name" value="2pore_dom_K_chnl"/>
</dbReference>